<gene>
    <name evidence="3" type="ORF">A6K24_00030</name>
</gene>
<dbReference type="PANTHER" id="PTHR47837:SF2">
    <property type="entry name" value="GTP PYROPHOSPHOKINASE YWAC"/>
    <property type="match status" value="1"/>
</dbReference>
<evidence type="ECO:0000256" key="1">
    <source>
        <dbReference type="ARBA" id="ARBA00004976"/>
    </source>
</evidence>
<dbReference type="OrthoDB" id="9789634at2"/>
<accession>A0A179T5V0</accession>
<dbReference type="Pfam" id="PF04607">
    <property type="entry name" value="RelA_SpoT"/>
    <property type="match status" value="1"/>
</dbReference>
<keyword evidence="3" id="KW-0418">Kinase</keyword>
<dbReference type="InterPro" id="IPR052366">
    <property type="entry name" value="GTP_Pyrophosphokinase"/>
</dbReference>
<evidence type="ECO:0000313" key="3">
    <source>
        <dbReference type="EMBL" id="OAS88994.1"/>
    </source>
</evidence>
<evidence type="ECO:0000313" key="4">
    <source>
        <dbReference type="Proteomes" id="UP000078534"/>
    </source>
</evidence>
<dbReference type="Proteomes" id="UP000078534">
    <property type="component" value="Unassembled WGS sequence"/>
</dbReference>
<proteinExistence type="predicted"/>
<organism evidence="3 4">
    <name type="scientific">Metabacillus litoralis</name>
    <dbReference type="NCBI Taxonomy" id="152268"/>
    <lineage>
        <taxon>Bacteria</taxon>
        <taxon>Bacillati</taxon>
        <taxon>Bacillota</taxon>
        <taxon>Bacilli</taxon>
        <taxon>Bacillales</taxon>
        <taxon>Bacillaceae</taxon>
        <taxon>Metabacillus</taxon>
    </lineage>
</organism>
<name>A0A179T5V0_9BACI</name>
<dbReference type="AlphaFoldDB" id="A0A179T5V0"/>
<sequence length="218" mass="25901">MRQVRTGLEEWRNFLLIYKFALDEINTKLKILNEEFKFVHQHNPIEHIKSRIKDPASIIRKLQRKGLTLTKEKAVKHIHDLAGVRIICAFVSDIYKIYDMISGQDDITILKVKDYLKEPKPNGYKSLHLLVEIPVFLSNRTEQVKVEIQIRTIAMDFWASLEHKIYYKYDKSVPVHVKDELKEAAEMAQFLDHKMKRIHDEMMVYKVKEKLEITRVII</sequence>
<dbReference type="STRING" id="152268.A6K24_00030"/>
<comment type="caution">
    <text evidence="3">The sequence shown here is derived from an EMBL/GenBank/DDBJ whole genome shotgun (WGS) entry which is preliminary data.</text>
</comment>
<dbReference type="InterPro" id="IPR007685">
    <property type="entry name" value="RelA_SpoT"/>
</dbReference>
<dbReference type="GO" id="GO:0015970">
    <property type="term" value="P:guanosine tetraphosphate biosynthetic process"/>
    <property type="evidence" value="ECO:0007669"/>
    <property type="project" value="UniProtKB-UniPathway"/>
</dbReference>
<dbReference type="EMBL" id="LWSG01000001">
    <property type="protein sequence ID" value="OAS88994.1"/>
    <property type="molecule type" value="Genomic_DNA"/>
</dbReference>
<evidence type="ECO:0000259" key="2">
    <source>
        <dbReference type="SMART" id="SM00954"/>
    </source>
</evidence>
<dbReference type="Gene3D" id="3.30.460.10">
    <property type="entry name" value="Beta Polymerase, domain 2"/>
    <property type="match status" value="1"/>
</dbReference>
<feature type="domain" description="RelA/SpoT" evidence="2">
    <location>
        <begin position="50"/>
        <end position="173"/>
    </location>
</feature>
<keyword evidence="4" id="KW-1185">Reference proteome</keyword>
<dbReference type="Gene3D" id="1.10.287.860">
    <property type="entry name" value="Nucleotidyltransferase"/>
    <property type="match status" value="1"/>
</dbReference>
<protein>
    <submittedName>
        <fullName evidence="3">GTP pyrophosphokinase</fullName>
    </submittedName>
</protein>
<dbReference type="UniPathway" id="UPA00908">
    <property type="reaction ID" value="UER00884"/>
</dbReference>
<comment type="pathway">
    <text evidence="1">Purine metabolism; ppGpp biosynthesis; ppGpp from GTP: step 1/2.</text>
</comment>
<dbReference type="RefSeq" id="WP_066323527.1">
    <property type="nucleotide sequence ID" value="NZ_LWSG01000001.1"/>
</dbReference>
<dbReference type="CDD" id="cd05399">
    <property type="entry name" value="NT_Rel-Spo_like"/>
    <property type="match status" value="1"/>
</dbReference>
<dbReference type="GO" id="GO:0016301">
    <property type="term" value="F:kinase activity"/>
    <property type="evidence" value="ECO:0007669"/>
    <property type="project" value="UniProtKB-KW"/>
</dbReference>
<dbReference type="InterPro" id="IPR043519">
    <property type="entry name" value="NT_sf"/>
</dbReference>
<dbReference type="SMART" id="SM00954">
    <property type="entry name" value="RelA_SpoT"/>
    <property type="match status" value="1"/>
</dbReference>
<keyword evidence="3" id="KW-0808">Transferase</keyword>
<dbReference type="SUPFAM" id="SSF81301">
    <property type="entry name" value="Nucleotidyltransferase"/>
    <property type="match status" value="1"/>
</dbReference>
<dbReference type="PANTHER" id="PTHR47837">
    <property type="entry name" value="GTP PYROPHOSPHOKINASE YJBM"/>
    <property type="match status" value="1"/>
</dbReference>
<reference evidence="4" key="1">
    <citation type="submission" date="2016-04" db="EMBL/GenBank/DDBJ databases">
        <authorList>
            <person name="Lyu Z."/>
            <person name="Lyu W."/>
        </authorList>
    </citation>
    <scope>NUCLEOTIDE SEQUENCE [LARGE SCALE GENOMIC DNA]</scope>
    <source>
        <strain evidence="4">C44</strain>
    </source>
</reference>